<dbReference type="Pfam" id="PF22754">
    <property type="entry name" value="bHLH-TF_ACT-like_plant"/>
    <property type="match status" value="1"/>
</dbReference>
<name>A0AAE1MNG3_9FABA</name>
<dbReference type="GO" id="GO:0003700">
    <property type="term" value="F:DNA-binding transcription factor activity"/>
    <property type="evidence" value="ECO:0007669"/>
    <property type="project" value="InterPro"/>
</dbReference>
<evidence type="ECO:0000313" key="9">
    <source>
        <dbReference type="EMBL" id="KAK4267056.1"/>
    </source>
</evidence>
<comment type="subcellular location">
    <subcellularLocation>
        <location evidence="1 5">Nucleus</location>
    </subcellularLocation>
</comment>
<keyword evidence="4 5" id="KW-0539">Nucleus</keyword>
<evidence type="ECO:0000259" key="8">
    <source>
        <dbReference type="PROSITE" id="PS50888"/>
    </source>
</evidence>
<keyword evidence="6" id="KW-0175">Coiled coil</keyword>
<evidence type="ECO:0000256" key="6">
    <source>
        <dbReference type="SAM" id="Coils"/>
    </source>
</evidence>
<organism evidence="9 10">
    <name type="scientific">Acacia crassicarpa</name>
    <name type="common">northern wattle</name>
    <dbReference type="NCBI Taxonomy" id="499986"/>
    <lineage>
        <taxon>Eukaryota</taxon>
        <taxon>Viridiplantae</taxon>
        <taxon>Streptophyta</taxon>
        <taxon>Embryophyta</taxon>
        <taxon>Tracheophyta</taxon>
        <taxon>Spermatophyta</taxon>
        <taxon>Magnoliopsida</taxon>
        <taxon>eudicotyledons</taxon>
        <taxon>Gunneridae</taxon>
        <taxon>Pentapetalae</taxon>
        <taxon>rosids</taxon>
        <taxon>fabids</taxon>
        <taxon>Fabales</taxon>
        <taxon>Fabaceae</taxon>
        <taxon>Caesalpinioideae</taxon>
        <taxon>mimosoid clade</taxon>
        <taxon>Acacieae</taxon>
        <taxon>Acacia</taxon>
    </lineage>
</organism>
<dbReference type="SUPFAM" id="SSF47459">
    <property type="entry name" value="HLH, helix-loop-helix DNA-binding domain"/>
    <property type="match status" value="1"/>
</dbReference>
<keyword evidence="3 5" id="KW-0804">Transcription</keyword>
<evidence type="ECO:0000256" key="2">
    <source>
        <dbReference type="ARBA" id="ARBA00023015"/>
    </source>
</evidence>
<dbReference type="InterPro" id="IPR011598">
    <property type="entry name" value="bHLH_dom"/>
</dbReference>
<accession>A0AAE1MNG3</accession>
<comment type="caution">
    <text evidence="9">The sequence shown here is derived from an EMBL/GenBank/DDBJ whole genome shotgun (WGS) entry which is preliminary data.</text>
</comment>
<dbReference type="GO" id="GO:0046983">
    <property type="term" value="F:protein dimerization activity"/>
    <property type="evidence" value="ECO:0007669"/>
    <property type="project" value="InterPro"/>
</dbReference>
<evidence type="ECO:0000313" key="10">
    <source>
        <dbReference type="Proteomes" id="UP001293593"/>
    </source>
</evidence>
<dbReference type="InterPro" id="IPR025610">
    <property type="entry name" value="MYC/MYB_N"/>
</dbReference>
<feature type="region of interest" description="Disordered" evidence="7">
    <location>
        <begin position="390"/>
        <end position="421"/>
    </location>
</feature>
<feature type="domain" description="BHLH" evidence="8">
    <location>
        <begin position="312"/>
        <end position="361"/>
    </location>
</feature>
<dbReference type="Pfam" id="PF00010">
    <property type="entry name" value="HLH"/>
    <property type="match status" value="1"/>
</dbReference>
<dbReference type="AlphaFoldDB" id="A0AAE1MNG3"/>
<dbReference type="PANTHER" id="PTHR11514:SF40">
    <property type="entry name" value="TRANSCRIPTION FACTOR BHLH14"/>
    <property type="match status" value="1"/>
</dbReference>
<dbReference type="PANTHER" id="PTHR11514">
    <property type="entry name" value="MYC"/>
    <property type="match status" value="1"/>
</dbReference>
<dbReference type="Proteomes" id="UP001293593">
    <property type="component" value="Unassembled WGS sequence"/>
</dbReference>
<evidence type="ECO:0000256" key="5">
    <source>
        <dbReference type="RuleBase" id="RU369104"/>
    </source>
</evidence>
<evidence type="ECO:0000256" key="3">
    <source>
        <dbReference type="ARBA" id="ARBA00023163"/>
    </source>
</evidence>
<keyword evidence="2 5" id="KW-0805">Transcription regulation</keyword>
<feature type="compositionally biased region" description="Polar residues" evidence="7">
    <location>
        <begin position="251"/>
        <end position="261"/>
    </location>
</feature>
<dbReference type="CDD" id="cd11449">
    <property type="entry name" value="bHLH_AtAIB_like"/>
    <property type="match status" value="1"/>
</dbReference>
<evidence type="ECO:0000256" key="1">
    <source>
        <dbReference type="ARBA" id="ARBA00004123"/>
    </source>
</evidence>
<sequence length="502" mass="55668">MDDLIIPPSSSSSLLSLPRESQPSLQQKLQILLNSQPDWWVYAIFWQISNDDVHGNLLLSWGEGHFNGTKDTSPRLSSSTTTVTPHYSDRTSFMNSTHSLINDNSHNSSNICSDLQDTEWFYVMSLTRNFSVSSSASLPCKALTSGSLLWLNSDHDLQLCNCERAKEAYLHGIETLIFIPTNHGVIEMGSTDLIPENWALAQQVKALFGSDLIAKQTASNNLIQFFDDQNISFADIGIIAGVQEEDDNSHEPNGNSNARNNYSKRKVGQRNKANSGFKFGFVDSEYSDSDGNPSIEKRTPKKRGRKPGLGRETPMNHVEAERQRREKLNHRFYALRAVVPNVSRMDKASLLSDAVDYINELRSKIEDLESQIQKETTNNNNTNKKVKTEMADTSTADNQSATTSTVEQTTVVTTSSGGGSATGVEVEVRMMGPQAMVRVQSENTNHPGARLMAVLRDLELGVHHASMSCVNELMLQDVVVKIPEDFRNEENLKSAILTGLAP</sequence>
<dbReference type="InterPro" id="IPR045084">
    <property type="entry name" value="AIB/MYC-like"/>
</dbReference>
<dbReference type="InterPro" id="IPR036638">
    <property type="entry name" value="HLH_DNA-bd_sf"/>
</dbReference>
<feature type="region of interest" description="Disordered" evidence="7">
    <location>
        <begin position="245"/>
        <end position="269"/>
    </location>
</feature>
<dbReference type="InterPro" id="IPR054502">
    <property type="entry name" value="bHLH-TF_ACT-like_plant"/>
</dbReference>
<reference evidence="9" key="1">
    <citation type="submission" date="2023-10" db="EMBL/GenBank/DDBJ databases">
        <title>Chromosome-level genome of the transformable northern wattle, Acacia crassicarpa.</title>
        <authorList>
            <person name="Massaro I."/>
            <person name="Sinha N.R."/>
            <person name="Poethig S."/>
            <person name="Leichty A.R."/>
        </authorList>
    </citation>
    <scope>NUCLEOTIDE SEQUENCE</scope>
    <source>
        <strain evidence="9">Acra3RX</strain>
        <tissue evidence="9">Leaf</tissue>
    </source>
</reference>
<feature type="compositionally biased region" description="Low complexity" evidence="7">
    <location>
        <begin position="399"/>
        <end position="415"/>
    </location>
</feature>
<feature type="compositionally biased region" description="Basic residues" evidence="7">
    <location>
        <begin position="299"/>
        <end position="308"/>
    </location>
</feature>
<evidence type="ECO:0000256" key="4">
    <source>
        <dbReference type="ARBA" id="ARBA00023242"/>
    </source>
</evidence>
<dbReference type="Pfam" id="PF14215">
    <property type="entry name" value="bHLH-MYC_N"/>
    <property type="match status" value="1"/>
</dbReference>
<dbReference type="PROSITE" id="PS50888">
    <property type="entry name" value="BHLH"/>
    <property type="match status" value="1"/>
</dbReference>
<protein>
    <recommendedName>
        <fullName evidence="5">Transcription factor</fullName>
        <shortName evidence="5">bHLH transcription factor</shortName>
    </recommendedName>
    <alternativeName>
        <fullName evidence="5">Basic helix-loop-helix protein</fullName>
    </alternativeName>
</protein>
<proteinExistence type="predicted"/>
<dbReference type="GO" id="GO:0000976">
    <property type="term" value="F:transcription cis-regulatory region binding"/>
    <property type="evidence" value="ECO:0007669"/>
    <property type="project" value="TreeGrafter"/>
</dbReference>
<feature type="region of interest" description="Disordered" evidence="7">
    <location>
        <begin position="287"/>
        <end position="324"/>
    </location>
</feature>
<keyword evidence="10" id="KW-1185">Reference proteome</keyword>
<dbReference type="EMBL" id="JAWXYG010000007">
    <property type="protein sequence ID" value="KAK4267056.1"/>
    <property type="molecule type" value="Genomic_DNA"/>
</dbReference>
<dbReference type="GO" id="GO:0005634">
    <property type="term" value="C:nucleus"/>
    <property type="evidence" value="ECO:0007669"/>
    <property type="project" value="UniProtKB-SubCell"/>
</dbReference>
<dbReference type="Gene3D" id="4.10.280.10">
    <property type="entry name" value="Helix-loop-helix DNA-binding domain"/>
    <property type="match status" value="1"/>
</dbReference>
<evidence type="ECO:0000256" key="7">
    <source>
        <dbReference type="SAM" id="MobiDB-lite"/>
    </source>
</evidence>
<dbReference type="SMART" id="SM00353">
    <property type="entry name" value="HLH"/>
    <property type="match status" value="1"/>
</dbReference>
<feature type="coiled-coil region" evidence="6">
    <location>
        <begin position="351"/>
        <end position="385"/>
    </location>
</feature>
<gene>
    <name evidence="9" type="ORF">QN277_023896</name>
</gene>